<protein>
    <recommendedName>
        <fullName evidence="7">PAS domain S-box protein</fullName>
    </recommendedName>
</protein>
<dbReference type="SMART" id="SM00086">
    <property type="entry name" value="PAC"/>
    <property type="match status" value="2"/>
</dbReference>
<evidence type="ECO:0000259" key="2">
    <source>
        <dbReference type="PROSITE" id="PS50112"/>
    </source>
</evidence>
<dbReference type="NCBIfam" id="TIGR00229">
    <property type="entry name" value="sensory_box"/>
    <property type="match status" value="2"/>
</dbReference>
<dbReference type="PROSITE" id="PS51832">
    <property type="entry name" value="HD_GYP"/>
    <property type="match status" value="1"/>
</dbReference>
<dbReference type="SMART" id="SM00471">
    <property type="entry name" value="HDc"/>
    <property type="match status" value="1"/>
</dbReference>
<dbReference type="InterPro" id="IPR029016">
    <property type="entry name" value="GAF-like_dom_sf"/>
</dbReference>
<gene>
    <name evidence="5" type="ORF">GCM10010841_29800</name>
</gene>
<evidence type="ECO:0000256" key="1">
    <source>
        <dbReference type="SAM" id="Coils"/>
    </source>
</evidence>
<name>A0ABQ2GY79_9DEIO</name>
<dbReference type="Gene3D" id="1.10.3210.10">
    <property type="entry name" value="Hypothetical protein af1432"/>
    <property type="match status" value="1"/>
</dbReference>
<dbReference type="SUPFAM" id="SSF55785">
    <property type="entry name" value="PYP-like sensor domain (PAS domain)"/>
    <property type="match status" value="3"/>
</dbReference>
<dbReference type="InterPro" id="IPR003018">
    <property type="entry name" value="GAF"/>
</dbReference>
<dbReference type="InterPro" id="IPR001610">
    <property type="entry name" value="PAC"/>
</dbReference>
<reference evidence="6" key="1">
    <citation type="journal article" date="2019" name="Int. J. Syst. Evol. Microbiol.">
        <title>The Global Catalogue of Microorganisms (GCM) 10K type strain sequencing project: providing services to taxonomists for standard genome sequencing and annotation.</title>
        <authorList>
            <consortium name="The Broad Institute Genomics Platform"/>
            <consortium name="The Broad Institute Genome Sequencing Center for Infectious Disease"/>
            <person name="Wu L."/>
            <person name="Ma J."/>
        </authorList>
    </citation>
    <scope>NUCLEOTIDE SEQUENCE [LARGE SCALE GENOMIC DNA]</scope>
    <source>
        <strain evidence="6">JCM 15443</strain>
    </source>
</reference>
<sequence>MTHFHLPAENSLAPTADLPAGFHVLRRAAQFSPELTLLLDAQGRIQFANSAVGSRLGFVPTGLDAGSLVHPDDWAALIGRLKCSHPARDTDLPAFRMQSAEGEWLWLTGRATHFLDNPAVRAVLVHLRPTGRKRDLHRAALARLSRVLSGTYHVPEVVDAVFGEGLAAVGAAAGAILLIGADGEHLEMIGHAGYAVSANSTWRRIPLIRDVPVSHAVRDQRAIFLSDAELQAQYPDIHQIHAPFKSLAALPLVVGERVIGAVLLSFQHDRRFDTDEQEFLLTVADLCAPALDRSRLHLELQREQDWHATVTQNSSDVVAIIDERGIIVYESGSVERMLGYSPAEMVGRSAFDLIYPEDHGLIQHALASLMPNGEPASATYRFLHRDGHWVWLESLAMDLRHHPHIQGILVNSRDVTARVEAQAAREQARKEMEFSEQNFRRLAENSGDLVRQYDACGRVEYCSPSSRELLGYDPEEMMGQDPLCFIHPDDQSVLRAAFDQRLTPGTERRKFEYRLRRKDGRYMWVETTFRVLREPQSEQIGAFIGTTRDIEQRKHAEHLLHTQLDRYRHLLDFTVSMEQHHTAIDLAGEALHKALSLTEYDYGYAFSYDDGVVQVLAEAGLPPAVAAPGRDLSRLPLTTAVRRALQQREAYFLEGDQPVFEPAEFLPRGHWVSLCLLPITRQGKLVSVLVFGTDQVITTSADTRQLLRNVTARLGHALERQHHLEQLNTSREETLRALGLALEYRDYETKGHTDRVVRLTERLGCALGFAGADLAALRWGAFLHDTGKVAIPDAILLKPGKLTPEEWDLIKRHPGIGFEMLHHIPSLPATTLEVVLYHQERWNGSGYPKGLEGTSIPLAARVFAVVDIYDALTSERPYKPAWTHEQAVAQLRKEAGVLLDARVVRTFLHMLSLEATEHTDAGSILDADISLTEHMHE</sequence>
<dbReference type="EMBL" id="BMOM01000038">
    <property type="protein sequence ID" value="GGM19835.1"/>
    <property type="molecule type" value="Genomic_DNA"/>
</dbReference>
<dbReference type="InterPro" id="IPR052020">
    <property type="entry name" value="Cyclic_di-GMP/3'3'-cGAMP_PDE"/>
</dbReference>
<dbReference type="SUPFAM" id="SSF109604">
    <property type="entry name" value="HD-domain/PDEase-like"/>
    <property type="match status" value="1"/>
</dbReference>
<feature type="domain" description="PAS" evidence="2">
    <location>
        <begin position="435"/>
        <end position="505"/>
    </location>
</feature>
<dbReference type="InterPro" id="IPR000700">
    <property type="entry name" value="PAS-assoc_C"/>
</dbReference>
<feature type="domain" description="PAC" evidence="3">
    <location>
        <begin position="509"/>
        <end position="562"/>
    </location>
</feature>
<proteinExistence type="predicted"/>
<dbReference type="PANTHER" id="PTHR45228:SF8">
    <property type="entry name" value="TWO-COMPONENT RESPONSE REGULATOR-RELATED"/>
    <property type="match status" value="1"/>
</dbReference>
<dbReference type="InterPro" id="IPR013655">
    <property type="entry name" value="PAS_fold_3"/>
</dbReference>
<dbReference type="Gene3D" id="3.30.450.20">
    <property type="entry name" value="PAS domain"/>
    <property type="match status" value="3"/>
</dbReference>
<feature type="domain" description="PAC" evidence="3">
    <location>
        <begin position="376"/>
        <end position="427"/>
    </location>
</feature>
<dbReference type="SMART" id="SM00091">
    <property type="entry name" value="PAS"/>
    <property type="match status" value="3"/>
</dbReference>
<dbReference type="Proteomes" id="UP000661918">
    <property type="component" value="Unassembled WGS sequence"/>
</dbReference>
<dbReference type="Gene3D" id="3.30.450.40">
    <property type="match status" value="2"/>
</dbReference>
<dbReference type="InterPro" id="IPR003607">
    <property type="entry name" value="HD/PDEase_dom"/>
</dbReference>
<dbReference type="InterPro" id="IPR000014">
    <property type="entry name" value="PAS"/>
</dbReference>
<dbReference type="Pfam" id="PF13487">
    <property type="entry name" value="HD_5"/>
    <property type="match status" value="1"/>
</dbReference>
<evidence type="ECO:0000259" key="4">
    <source>
        <dbReference type="PROSITE" id="PS51832"/>
    </source>
</evidence>
<accession>A0ABQ2GY79</accession>
<organism evidence="5 6">
    <name type="scientific">Deinococcus aerophilus</name>
    <dbReference type="NCBI Taxonomy" id="522488"/>
    <lineage>
        <taxon>Bacteria</taxon>
        <taxon>Thermotogati</taxon>
        <taxon>Deinococcota</taxon>
        <taxon>Deinococci</taxon>
        <taxon>Deinococcales</taxon>
        <taxon>Deinococcaceae</taxon>
        <taxon>Deinococcus</taxon>
    </lineage>
</organism>
<dbReference type="PROSITE" id="PS50112">
    <property type="entry name" value="PAS"/>
    <property type="match status" value="2"/>
</dbReference>
<feature type="coiled-coil region" evidence="1">
    <location>
        <begin position="418"/>
        <end position="445"/>
    </location>
</feature>
<dbReference type="SMART" id="SM00065">
    <property type="entry name" value="GAF"/>
    <property type="match status" value="2"/>
</dbReference>
<feature type="domain" description="PAS" evidence="2">
    <location>
        <begin position="303"/>
        <end position="373"/>
    </location>
</feature>
<dbReference type="RefSeq" id="WP_229753139.1">
    <property type="nucleotide sequence ID" value="NZ_BMOM01000038.1"/>
</dbReference>
<feature type="domain" description="HD-GYP" evidence="4">
    <location>
        <begin position="727"/>
        <end position="923"/>
    </location>
</feature>
<evidence type="ECO:0000259" key="3">
    <source>
        <dbReference type="PROSITE" id="PS50113"/>
    </source>
</evidence>
<dbReference type="SUPFAM" id="SSF55781">
    <property type="entry name" value="GAF domain-like"/>
    <property type="match status" value="2"/>
</dbReference>
<dbReference type="PANTHER" id="PTHR45228">
    <property type="entry name" value="CYCLIC DI-GMP PHOSPHODIESTERASE TM_0186-RELATED"/>
    <property type="match status" value="1"/>
</dbReference>
<dbReference type="Pfam" id="PF13185">
    <property type="entry name" value="GAF_2"/>
    <property type="match status" value="1"/>
</dbReference>
<evidence type="ECO:0000313" key="6">
    <source>
        <dbReference type="Proteomes" id="UP000661918"/>
    </source>
</evidence>
<dbReference type="CDD" id="cd00130">
    <property type="entry name" value="PAS"/>
    <property type="match status" value="3"/>
</dbReference>
<comment type="caution">
    <text evidence="5">The sequence shown here is derived from an EMBL/GenBank/DDBJ whole genome shotgun (WGS) entry which is preliminary data.</text>
</comment>
<dbReference type="Pfam" id="PF01590">
    <property type="entry name" value="GAF"/>
    <property type="match status" value="1"/>
</dbReference>
<keyword evidence="6" id="KW-1185">Reference proteome</keyword>
<dbReference type="Pfam" id="PF08447">
    <property type="entry name" value="PAS_3"/>
    <property type="match status" value="2"/>
</dbReference>
<dbReference type="CDD" id="cd00077">
    <property type="entry name" value="HDc"/>
    <property type="match status" value="1"/>
</dbReference>
<keyword evidence="1" id="KW-0175">Coiled coil</keyword>
<dbReference type="InterPro" id="IPR037522">
    <property type="entry name" value="HD_GYP_dom"/>
</dbReference>
<evidence type="ECO:0000313" key="5">
    <source>
        <dbReference type="EMBL" id="GGM19835.1"/>
    </source>
</evidence>
<dbReference type="PROSITE" id="PS50113">
    <property type="entry name" value="PAC"/>
    <property type="match status" value="2"/>
</dbReference>
<dbReference type="InterPro" id="IPR035965">
    <property type="entry name" value="PAS-like_dom_sf"/>
</dbReference>
<evidence type="ECO:0008006" key="7">
    <source>
        <dbReference type="Google" id="ProtNLM"/>
    </source>
</evidence>